<evidence type="ECO:0000259" key="1">
    <source>
        <dbReference type="SMART" id="SM00849"/>
    </source>
</evidence>
<feature type="domain" description="Metallo-beta-lactamase" evidence="1">
    <location>
        <begin position="34"/>
        <end position="197"/>
    </location>
</feature>
<protein>
    <recommendedName>
        <fullName evidence="1">Metallo-beta-lactamase domain-containing protein</fullName>
    </recommendedName>
</protein>
<dbReference type="SMART" id="SM00849">
    <property type="entry name" value="Lactamase_B"/>
    <property type="match status" value="1"/>
</dbReference>
<organism evidence="2 3">
    <name type="scientific">Candidatus Curtissbacteria bacterium RIFCSPHIGHO2_01_FULL_41_11</name>
    <dbReference type="NCBI Taxonomy" id="1797711"/>
    <lineage>
        <taxon>Bacteria</taxon>
        <taxon>Candidatus Curtissiibacteriota</taxon>
    </lineage>
</organism>
<dbReference type="Proteomes" id="UP000179102">
    <property type="component" value="Unassembled WGS sequence"/>
</dbReference>
<dbReference type="InterPro" id="IPR001279">
    <property type="entry name" value="Metallo-B-lactamas"/>
</dbReference>
<dbReference type="InterPro" id="IPR036866">
    <property type="entry name" value="RibonucZ/Hydroxyglut_hydro"/>
</dbReference>
<dbReference type="Gene3D" id="3.60.15.10">
    <property type="entry name" value="Ribonuclease Z/Hydroxyacylglutathione hydrolase-like"/>
    <property type="match status" value="1"/>
</dbReference>
<proteinExistence type="predicted"/>
<dbReference type="SUPFAM" id="SSF56281">
    <property type="entry name" value="Metallo-hydrolase/oxidoreductase"/>
    <property type="match status" value="1"/>
</dbReference>
<dbReference type="PANTHER" id="PTHR42663:SF6">
    <property type="entry name" value="HYDROLASE C777.06C-RELATED"/>
    <property type="match status" value="1"/>
</dbReference>
<accession>A0A1F5G3B6</accession>
<evidence type="ECO:0000313" key="3">
    <source>
        <dbReference type="Proteomes" id="UP000179102"/>
    </source>
</evidence>
<dbReference type="PANTHER" id="PTHR42663">
    <property type="entry name" value="HYDROLASE C777.06C-RELATED-RELATED"/>
    <property type="match status" value="1"/>
</dbReference>
<name>A0A1F5G3B6_9BACT</name>
<sequence>MIIKFLGTSAGWPLPRLGCKCTICSSKDPKDTRGRTQILIDGRVLLDAGPETYHHLKNEDIAKLEAILISHEHPDHILGLWDLPHIYGRKETGLNNINLYVTQPVLNGIRKIFQRDFGPIKPIVVSENQTFAIGNAKVTYIPVIHGNTPAYAIKYKETSALRSSTSSAGLKDGKIFTYITDFNRILPSSQTQIRHSHVIALDGSSLGKIGQGPGHISIKDGIIIGKNLKAKEVYFVHIGHKTDTHKRLERYLEEEAGPKFHIAFDGLELKL</sequence>
<evidence type="ECO:0000313" key="2">
    <source>
        <dbReference type="EMBL" id="OGD86305.1"/>
    </source>
</evidence>
<comment type="caution">
    <text evidence="2">The sequence shown here is derived from an EMBL/GenBank/DDBJ whole genome shotgun (WGS) entry which is preliminary data.</text>
</comment>
<dbReference type="AlphaFoldDB" id="A0A1F5G3B6"/>
<reference evidence="2 3" key="1">
    <citation type="journal article" date="2016" name="Nat. Commun.">
        <title>Thousands of microbial genomes shed light on interconnected biogeochemical processes in an aquifer system.</title>
        <authorList>
            <person name="Anantharaman K."/>
            <person name="Brown C.T."/>
            <person name="Hug L.A."/>
            <person name="Sharon I."/>
            <person name="Castelle C.J."/>
            <person name="Probst A.J."/>
            <person name="Thomas B.C."/>
            <person name="Singh A."/>
            <person name="Wilkins M.J."/>
            <person name="Karaoz U."/>
            <person name="Brodie E.L."/>
            <person name="Williams K.H."/>
            <person name="Hubbard S.S."/>
            <person name="Banfield J.F."/>
        </authorList>
    </citation>
    <scope>NUCLEOTIDE SEQUENCE [LARGE SCALE GENOMIC DNA]</scope>
</reference>
<dbReference type="STRING" id="1797711.A2870_00080"/>
<gene>
    <name evidence="2" type="ORF">A2870_00080</name>
</gene>
<dbReference type="EMBL" id="MFAZ01000044">
    <property type="protein sequence ID" value="OGD86305.1"/>
    <property type="molecule type" value="Genomic_DNA"/>
</dbReference>
<dbReference type="CDD" id="cd16279">
    <property type="entry name" value="metallo-hydrolase-like_MBL-fold"/>
    <property type="match status" value="1"/>
</dbReference>
<dbReference type="Pfam" id="PF12706">
    <property type="entry name" value="Lactamase_B_2"/>
    <property type="match status" value="1"/>
</dbReference>